<evidence type="ECO:0000256" key="1">
    <source>
        <dbReference type="ARBA" id="ARBA00022729"/>
    </source>
</evidence>
<proteinExistence type="predicted"/>
<evidence type="ECO:0000259" key="3">
    <source>
        <dbReference type="SMART" id="SM00062"/>
    </source>
</evidence>
<evidence type="ECO:0000313" key="4">
    <source>
        <dbReference type="EMBL" id="KAB0268644.1"/>
    </source>
</evidence>
<dbReference type="OrthoDB" id="9807134at2"/>
<gene>
    <name evidence="4" type="ORF">FEZ63_04165</name>
</gene>
<accession>A0A5N3PG07</accession>
<dbReference type="Gene3D" id="3.40.190.10">
    <property type="entry name" value="Periplasmic binding protein-like II"/>
    <property type="match status" value="2"/>
</dbReference>
<dbReference type="SUPFAM" id="SSF53850">
    <property type="entry name" value="Periplasmic binding protein-like II"/>
    <property type="match status" value="1"/>
</dbReference>
<dbReference type="PANTHER" id="PTHR35936">
    <property type="entry name" value="MEMBRANE-BOUND LYTIC MUREIN TRANSGLYCOSYLASE F"/>
    <property type="match status" value="1"/>
</dbReference>
<dbReference type="SMART" id="SM00062">
    <property type="entry name" value="PBPb"/>
    <property type="match status" value="1"/>
</dbReference>
<dbReference type="Proteomes" id="UP000325684">
    <property type="component" value="Unassembled WGS sequence"/>
</dbReference>
<protein>
    <submittedName>
        <fullName evidence="4">Transporter substrate-binding domain-containing protein</fullName>
    </submittedName>
</protein>
<comment type="caution">
    <text evidence="4">The sequence shown here is derived from an EMBL/GenBank/DDBJ whole genome shotgun (WGS) entry which is preliminary data.</text>
</comment>
<dbReference type="InterPro" id="IPR001638">
    <property type="entry name" value="Solute-binding_3/MltF_N"/>
</dbReference>
<sequence length="280" mass="30784">MRRAPLVCLVAAVVAVYCAFSSTTNAQTTPSPPDITRILERGKLIVAMTNFDVPPFFMTDANGRFYGLDVSLSEGIAHALGVPVEYNRKGQNFNEVVDIVARGDADLAISKLSLTMARAMRVRFSDPYLVLRHGLLINRLDLARLAKGKKVSDVIRGFEGSVGVLAKSSFADYAPDVFPNAKTILFNAWEPDLVSAVSEGAVSIAYRDELEIKKVMRGNPTAALNLQTVIINDTRDDIAIAVPWNSEQLRTIINLYLARLKPLTVDGLLDRYNEIFPAKQ</sequence>
<feature type="domain" description="Solute-binding protein family 3/N-terminal" evidence="3">
    <location>
        <begin position="43"/>
        <end position="279"/>
    </location>
</feature>
<evidence type="ECO:0000256" key="2">
    <source>
        <dbReference type="SAM" id="SignalP"/>
    </source>
</evidence>
<feature type="signal peptide" evidence="2">
    <location>
        <begin position="1"/>
        <end position="26"/>
    </location>
</feature>
<dbReference type="EMBL" id="VCMV01000004">
    <property type="protein sequence ID" value="KAB0268644.1"/>
    <property type="molecule type" value="Genomic_DNA"/>
</dbReference>
<feature type="chain" id="PRO_5024388265" evidence="2">
    <location>
        <begin position="27"/>
        <end position="280"/>
    </location>
</feature>
<dbReference type="AlphaFoldDB" id="A0A5N3PG07"/>
<name>A0A5N3PG07_9HYPH</name>
<keyword evidence="5" id="KW-1185">Reference proteome</keyword>
<dbReference type="RefSeq" id="WP_150942380.1">
    <property type="nucleotide sequence ID" value="NZ_VCMV01000004.1"/>
</dbReference>
<keyword evidence="1 2" id="KW-0732">Signal</keyword>
<reference evidence="4 5" key="1">
    <citation type="journal article" date="2019" name="Microorganisms">
        <title>Genome Insights into the Novel Species Microvirga brassicacearum, a Rapeseed Endophyte with Biotechnological Potential.</title>
        <authorList>
            <person name="Jimenez-Gomez A."/>
            <person name="Saati-Santamaria Z."/>
            <person name="Igual J.M."/>
            <person name="Rivas R."/>
            <person name="Mateos P.F."/>
            <person name="Garcia-Fraile P."/>
        </authorList>
    </citation>
    <scope>NUCLEOTIDE SEQUENCE [LARGE SCALE GENOMIC DNA]</scope>
    <source>
        <strain evidence="4 5">CDVBN77</strain>
    </source>
</reference>
<dbReference type="PANTHER" id="PTHR35936:SF19">
    <property type="entry name" value="AMINO-ACID-BINDING PROTEIN YXEM-RELATED"/>
    <property type="match status" value="1"/>
</dbReference>
<dbReference type="Pfam" id="PF00497">
    <property type="entry name" value="SBP_bac_3"/>
    <property type="match status" value="1"/>
</dbReference>
<organism evidence="4 5">
    <name type="scientific">Microvirga brassicacearum</name>
    <dbReference type="NCBI Taxonomy" id="2580413"/>
    <lineage>
        <taxon>Bacteria</taxon>
        <taxon>Pseudomonadati</taxon>
        <taxon>Pseudomonadota</taxon>
        <taxon>Alphaproteobacteria</taxon>
        <taxon>Hyphomicrobiales</taxon>
        <taxon>Methylobacteriaceae</taxon>
        <taxon>Microvirga</taxon>
    </lineage>
</organism>
<evidence type="ECO:0000313" key="5">
    <source>
        <dbReference type="Proteomes" id="UP000325684"/>
    </source>
</evidence>